<dbReference type="EMBL" id="CAJEWN010001670">
    <property type="protein sequence ID" value="CAD2199262.1"/>
    <property type="molecule type" value="Genomic_DNA"/>
</dbReference>
<evidence type="ECO:0000256" key="1">
    <source>
        <dbReference type="ARBA" id="ARBA00009390"/>
    </source>
</evidence>
<dbReference type="InterPro" id="IPR002931">
    <property type="entry name" value="Transglutaminase-like"/>
</dbReference>
<feature type="compositionally biased region" description="Basic and acidic residues" evidence="4">
    <location>
        <begin position="424"/>
        <end position="439"/>
    </location>
</feature>
<evidence type="ECO:0000313" key="7">
    <source>
        <dbReference type="Proteomes" id="UP000580250"/>
    </source>
</evidence>
<dbReference type="AlphaFoldDB" id="A0A6V7XJ64"/>
<dbReference type="InterPro" id="IPR036249">
    <property type="entry name" value="Thioredoxin-like_sf"/>
</dbReference>
<dbReference type="OrthoDB" id="409136at2759"/>
<dbReference type="SUPFAM" id="SSF54001">
    <property type="entry name" value="Cysteine proteinases"/>
    <property type="match status" value="1"/>
</dbReference>
<keyword evidence="2" id="KW-0479">Metal-binding</keyword>
<protein>
    <recommendedName>
        <fullName evidence="5">Transglutaminase-like domain-containing protein</fullName>
    </recommendedName>
</protein>
<evidence type="ECO:0000259" key="5">
    <source>
        <dbReference type="SMART" id="SM00460"/>
    </source>
</evidence>
<evidence type="ECO:0000256" key="2">
    <source>
        <dbReference type="ARBA" id="ARBA00022723"/>
    </source>
</evidence>
<dbReference type="Gene3D" id="3.10.620.30">
    <property type="match status" value="1"/>
</dbReference>
<dbReference type="Gene3D" id="2.20.25.10">
    <property type="match status" value="1"/>
</dbReference>
<dbReference type="Pfam" id="PF00085">
    <property type="entry name" value="Thioredoxin"/>
    <property type="match status" value="1"/>
</dbReference>
<dbReference type="SUPFAM" id="SSF52833">
    <property type="entry name" value="Thioredoxin-like"/>
    <property type="match status" value="1"/>
</dbReference>
<organism evidence="6 7">
    <name type="scientific">Meloidogyne enterolobii</name>
    <name type="common">Root-knot nematode worm</name>
    <name type="synonym">Meloidogyne mayaguensis</name>
    <dbReference type="NCBI Taxonomy" id="390850"/>
    <lineage>
        <taxon>Eukaryota</taxon>
        <taxon>Metazoa</taxon>
        <taxon>Ecdysozoa</taxon>
        <taxon>Nematoda</taxon>
        <taxon>Chromadorea</taxon>
        <taxon>Rhabditida</taxon>
        <taxon>Tylenchina</taxon>
        <taxon>Tylenchomorpha</taxon>
        <taxon>Tylenchoidea</taxon>
        <taxon>Meloidogynidae</taxon>
        <taxon>Meloidogyninae</taxon>
        <taxon>Meloidogyne</taxon>
    </lineage>
</organism>
<dbReference type="CDD" id="cd02947">
    <property type="entry name" value="TRX_family"/>
    <property type="match status" value="1"/>
</dbReference>
<dbReference type="SMART" id="SM00460">
    <property type="entry name" value="TGc"/>
    <property type="match status" value="1"/>
</dbReference>
<feature type="domain" description="Transglutaminase-like" evidence="5">
    <location>
        <begin position="246"/>
        <end position="301"/>
    </location>
</feature>
<keyword evidence="3" id="KW-0862">Zinc</keyword>
<evidence type="ECO:0000313" key="6">
    <source>
        <dbReference type="EMBL" id="CAD2199262.1"/>
    </source>
</evidence>
<evidence type="ECO:0000256" key="3">
    <source>
        <dbReference type="ARBA" id="ARBA00022833"/>
    </source>
</evidence>
<comment type="caution">
    <text evidence="6">The sequence shown here is derived from an EMBL/GenBank/DDBJ whole genome shotgun (WGS) entry which is preliminary data.</text>
</comment>
<dbReference type="GO" id="GO:0046872">
    <property type="term" value="F:metal ion binding"/>
    <property type="evidence" value="ECO:0007669"/>
    <property type="project" value="UniProtKB-KW"/>
</dbReference>
<dbReference type="PANTHER" id="PTHR12143">
    <property type="entry name" value="PEPTIDE N-GLYCANASE PNGASE -RELATED"/>
    <property type="match status" value="1"/>
</dbReference>
<name>A0A6V7XJ64_MELEN</name>
<gene>
    <name evidence="6" type="ORF">MENT_LOCUS52638</name>
</gene>
<dbReference type="Proteomes" id="UP000580250">
    <property type="component" value="Unassembled WGS sequence"/>
</dbReference>
<dbReference type="GO" id="GO:0005634">
    <property type="term" value="C:nucleus"/>
    <property type="evidence" value="ECO:0007669"/>
    <property type="project" value="TreeGrafter"/>
</dbReference>
<reference evidence="6 7" key="1">
    <citation type="submission" date="2020-08" db="EMBL/GenBank/DDBJ databases">
        <authorList>
            <person name="Koutsovoulos G."/>
            <person name="Danchin GJ E."/>
        </authorList>
    </citation>
    <scope>NUCLEOTIDE SEQUENCE [LARGE SCALE GENOMIC DNA]</scope>
</reference>
<dbReference type="InterPro" id="IPR050883">
    <property type="entry name" value="PNGase"/>
</dbReference>
<dbReference type="Gene3D" id="3.40.30.10">
    <property type="entry name" value="Glutaredoxin"/>
    <property type="match status" value="1"/>
</dbReference>
<accession>A0A6V7XJ64</accession>
<dbReference type="GO" id="GO:0006516">
    <property type="term" value="P:glycoprotein catabolic process"/>
    <property type="evidence" value="ECO:0007669"/>
    <property type="project" value="TreeGrafter"/>
</dbReference>
<comment type="similarity">
    <text evidence="1">Belongs to the transglutaminase-like superfamily. PNGase family.</text>
</comment>
<sequence>MVVKHINSDNEFEQSMAEAGESKLIICDFFAEWCGPCRTIAPIFERFSSDFAQAMFLKIDVDRCQDYLFRRRSTIFYSCNAHFSHPIKSCRDGRIQGADPNGLLKLINDGLSKITKTGEHVANAAEREWLGQFVHSSERMAIYEDELNQTLALSIIPVDELRQKATFENEVNHYLLAKELLNWFHSFFKWVNSPKCEKCGIEGKRAGVGFPTEDEAQDEVTTVELYNCENCKEELRFPRYNNPAKLLETRKGRCGEYANCFALCCRALGLQTRSVIDNLDHVWVEVWSDQLKRWLHCDPCENVIDTPLIYDKGWGKKHAYVFAFAIDHMQDVTWRYHYDHKEAIQRRTKVREPVLRNFIRKMNARLASLVTDERRVLLRNQILTELLEFLSPDAQLRDGSEAQNQGRRSGALHWRHARGELGAGDDKKENKINEKPSTS</sequence>
<dbReference type="Pfam" id="PF01841">
    <property type="entry name" value="Transglut_core"/>
    <property type="match status" value="1"/>
</dbReference>
<dbReference type="InterPro" id="IPR013766">
    <property type="entry name" value="Thioredoxin_domain"/>
</dbReference>
<dbReference type="InterPro" id="IPR038765">
    <property type="entry name" value="Papain-like_cys_pep_sf"/>
</dbReference>
<proteinExistence type="inferred from homology"/>
<dbReference type="PANTHER" id="PTHR12143:SF19">
    <property type="entry name" value="PEPTIDE-N(4)-(N-ACETYL-BETA-GLUCOSAMINYL)ASPARAGINE AMIDASE"/>
    <property type="match status" value="1"/>
</dbReference>
<dbReference type="GO" id="GO:0000224">
    <property type="term" value="F:peptide-N4-(N-acetyl-beta-glucosaminyl)asparagine amidase activity"/>
    <property type="evidence" value="ECO:0007669"/>
    <property type="project" value="TreeGrafter"/>
</dbReference>
<dbReference type="GO" id="GO:0005829">
    <property type="term" value="C:cytosol"/>
    <property type="evidence" value="ECO:0007669"/>
    <property type="project" value="TreeGrafter"/>
</dbReference>
<evidence type="ECO:0000256" key="4">
    <source>
        <dbReference type="SAM" id="MobiDB-lite"/>
    </source>
</evidence>
<feature type="region of interest" description="Disordered" evidence="4">
    <location>
        <begin position="397"/>
        <end position="439"/>
    </location>
</feature>